<accession>A0A165RUW5</accession>
<dbReference type="OrthoDB" id="3067792at2759"/>
<evidence type="ECO:0000313" key="2">
    <source>
        <dbReference type="Proteomes" id="UP000076761"/>
    </source>
</evidence>
<organism evidence="1 2">
    <name type="scientific">Neolentinus lepideus HHB14362 ss-1</name>
    <dbReference type="NCBI Taxonomy" id="1314782"/>
    <lineage>
        <taxon>Eukaryota</taxon>
        <taxon>Fungi</taxon>
        <taxon>Dikarya</taxon>
        <taxon>Basidiomycota</taxon>
        <taxon>Agaricomycotina</taxon>
        <taxon>Agaricomycetes</taxon>
        <taxon>Gloeophyllales</taxon>
        <taxon>Gloeophyllaceae</taxon>
        <taxon>Neolentinus</taxon>
    </lineage>
</organism>
<evidence type="ECO:0000313" key="1">
    <source>
        <dbReference type="EMBL" id="KZT24300.1"/>
    </source>
</evidence>
<name>A0A165RUW5_9AGAM</name>
<dbReference type="AlphaFoldDB" id="A0A165RUW5"/>
<dbReference type="Proteomes" id="UP000076761">
    <property type="component" value="Unassembled WGS sequence"/>
</dbReference>
<dbReference type="InParanoid" id="A0A165RUW5"/>
<sequence>MSGATLLGLRTFPRIAQALLHSTRSNITSMRMGRYMPPSRHTEYVQKRTVASEAEVSARKTGAKKRKRPPSLLLRTLDSQELSSEDFVVLSGRASVTLKPRSQLLYSSAHYFPDDTQGFFYWHTEPGAPALAGQVRFRVTNSKDPASFQGGQDLRLLGGDPWRVSLFSVASCTRYKVLRSVLLSDGLVTSDLLDSALRVISSATHGSRHPVSESNTIWRFGQAIRVSLEPTCFSFWVVDDSGGALVRLRYLFRPNHSKTPSYKGTALVQFERSTLEGHSNTRTVLLRIVKILEITKLDVDSSAPEPKEGGLVMMRRRGVCGGYWFPWSMNIDRWRETDKTRAFKMLFGRETLEVSSNTDV</sequence>
<keyword evidence="2" id="KW-1185">Reference proteome</keyword>
<dbReference type="EMBL" id="KV425578">
    <property type="protein sequence ID" value="KZT24300.1"/>
    <property type="molecule type" value="Genomic_DNA"/>
</dbReference>
<proteinExistence type="predicted"/>
<gene>
    <name evidence="1" type="ORF">NEOLEDRAFT_1179298</name>
</gene>
<reference evidence="1 2" key="1">
    <citation type="journal article" date="2016" name="Mol. Biol. Evol.">
        <title>Comparative Genomics of Early-Diverging Mushroom-Forming Fungi Provides Insights into the Origins of Lignocellulose Decay Capabilities.</title>
        <authorList>
            <person name="Nagy L.G."/>
            <person name="Riley R."/>
            <person name="Tritt A."/>
            <person name="Adam C."/>
            <person name="Daum C."/>
            <person name="Floudas D."/>
            <person name="Sun H."/>
            <person name="Yadav J.S."/>
            <person name="Pangilinan J."/>
            <person name="Larsson K.H."/>
            <person name="Matsuura K."/>
            <person name="Barry K."/>
            <person name="Labutti K."/>
            <person name="Kuo R."/>
            <person name="Ohm R.A."/>
            <person name="Bhattacharya S.S."/>
            <person name="Shirouzu T."/>
            <person name="Yoshinaga Y."/>
            <person name="Martin F.M."/>
            <person name="Grigoriev I.V."/>
            <person name="Hibbett D.S."/>
        </authorList>
    </citation>
    <scope>NUCLEOTIDE SEQUENCE [LARGE SCALE GENOMIC DNA]</scope>
    <source>
        <strain evidence="1 2">HHB14362 ss-1</strain>
    </source>
</reference>
<protein>
    <submittedName>
        <fullName evidence="1">Uncharacterized protein</fullName>
    </submittedName>
</protein>